<accession>A0A1R4H8T6</accession>
<reference evidence="2" key="1">
    <citation type="submission" date="2017-02" db="EMBL/GenBank/DDBJ databases">
        <authorList>
            <person name="Daims H."/>
        </authorList>
    </citation>
    <scope>NUCLEOTIDE SEQUENCE [LARGE SCALE GENOMIC DNA]</scope>
</reference>
<evidence type="ECO:0000313" key="1">
    <source>
        <dbReference type="EMBL" id="SJM92643.1"/>
    </source>
</evidence>
<proteinExistence type="predicted"/>
<dbReference type="AlphaFoldDB" id="A0A1R4H8T6"/>
<evidence type="ECO:0000313" key="2">
    <source>
        <dbReference type="Proteomes" id="UP000195667"/>
    </source>
</evidence>
<dbReference type="RefSeq" id="WP_176371067.1">
    <property type="nucleotide sequence ID" value="NZ_FUKI01000106.1"/>
</dbReference>
<keyword evidence="2" id="KW-1185">Reference proteome</keyword>
<organism evidence="1 2">
    <name type="scientific">Crenothrix polyspora</name>
    <dbReference type="NCBI Taxonomy" id="360316"/>
    <lineage>
        <taxon>Bacteria</taxon>
        <taxon>Pseudomonadati</taxon>
        <taxon>Pseudomonadota</taxon>
        <taxon>Gammaproteobacteria</taxon>
        <taxon>Methylococcales</taxon>
        <taxon>Crenotrichaceae</taxon>
        <taxon>Crenothrix</taxon>
    </lineage>
</organism>
<dbReference type="Proteomes" id="UP000195667">
    <property type="component" value="Unassembled WGS sequence"/>
</dbReference>
<dbReference type="EMBL" id="FUKI01000106">
    <property type="protein sequence ID" value="SJM92643.1"/>
    <property type="molecule type" value="Genomic_DNA"/>
</dbReference>
<name>A0A1R4H8T6_9GAMM</name>
<protein>
    <recommendedName>
        <fullName evidence="3">DUF4351 domain-containing protein</fullName>
    </recommendedName>
</protein>
<sequence>MHVETIVGIFSGLDNMLEQLQLLPVEKQEDLIAVIFDWIDVSDLTEWLKQHG</sequence>
<gene>
    <name evidence="1" type="ORF">CRENPOLYSF1_310003</name>
</gene>
<evidence type="ECO:0008006" key="3">
    <source>
        <dbReference type="Google" id="ProtNLM"/>
    </source>
</evidence>